<dbReference type="AlphaFoldDB" id="A0A261SIL4"/>
<evidence type="ECO:0000313" key="3">
    <source>
        <dbReference type="Proteomes" id="UP000216020"/>
    </source>
</evidence>
<keyword evidence="3" id="KW-1185">Reference proteome</keyword>
<dbReference type="InterPro" id="IPR011990">
    <property type="entry name" value="TPR-like_helical_dom_sf"/>
</dbReference>
<dbReference type="RefSeq" id="WP_094851387.1">
    <property type="nucleotide sequence ID" value="NZ_NEVM01000001.1"/>
</dbReference>
<dbReference type="PROSITE" id="PS50005">
    <property type="entry name" value="TPR"/>
    <property type="match status" value="1"/>
</dbReference>
<dbReference type="Proteomes" id="UP000216020">
    <property type="component" value="Unassembled WGS sequence"/>
</dbReference>
<evidence type="ECO:0000256" key="1">
    <source>
        <dbReference type="PROSITE-ProRule" id="PRU00339"/>
    </source>
</evidence>
<proteinExistence type="predicted"/>
<dbReference type="Gene3D" id="1.25.40.10">
    <property type="entry name" value="Tetratricopeptide repeat domain"/>
    <property type="match status" value="2"/>
</dbReference>
<comment type="caution">
    <text evidence="2">The sequence shown here is derived from an EMBL/GenBank/DDBJ whole genome shotgun (WGS) entry which is preliminary data.</text>
</comment>
<feature type="repeat" description="TPR" evidence="1">
    <location>
        <begin position="153"/>
        <end position="186"/>
    </location>
</feature>
<evidence type="ECO:0000313" key="2">
    <source>
        <dbReference type="EMBL" id="OZI37279.1"/>
    </source>
</evidence>
<gene>
    <name evidence="2" type="ORF">CAL29_02305</name>
</gene>
<sequence length="758" mass="84014">MLFASRYAPPLVSEELQPGADALAQGRYIDAWRLLEQASRDKLSVLPCNALLAAEAARALGLERRYRAVVRWARKRWPDNPYVLLEWLRQAVRSDIGPAVSQLTGMLAAGRVPEAARSLAEAVMLSAQLRGVAPVQAIQHLPSPHLLMFERDPRVAYTLGHAWANQREWERAAAALRRAVDLAPRWHRARASLAHVLMSAALYEQARESVKADGGDEPYDYLRLCLELSLNNLHAACRIGTAYMARWPDGDTREKVRDWLIFATSLLRDAYQLTTLLVPALGADHAMAECERLLACPRVLLALPPLCQARHQCVSTAAAMVAAWHGDPHEPQALHAALGGQAGVEMGRLRDYFLARDYRVEFVLMRPPVLQALLSAGLPVIGLVDGPFSSHVDVVCGYDAGHGVFFRRDPERWALQWSSEADLARRYGPGGEVGMVLVPPAHADFAFDPAWRHADAAVLDGLRRACARGDVAGAIAWHARIGDDSPLVLQRTQAAQGIVESPRDFGRVLARIVRNPRLPALVRWRALVMIDDAVVLRRHKREVLAGLPGRDAARYVEGVELLALRRWARACVVLEPLARRYRSHAPLWLRLAQAQLQLGLADASWHSAVCALAGSPQAPAVIQHVAAMFPALYDRAERLRRWRMLRRQAPGTYAEVLAEADARECGRQGPGYERALLRCIAWEPMRMRHYERLAQWYLARGRAEQARAVLELARRRLAPADAPSRPAPGKAAAFGGARLGFLLRGIGGPDRQPRRGGH</sequence>
<dbReference type="EMBL" id="NEVM01000001">
    <property type="protein sequence ID" value="OZI37279.1"/>
    <property type="molecule type" value="Genomic_DNA"/>
</dbReference>
<dbReference type="SUPFAM" id="SSF48452">
    <property type="entry name" value="TPR-like"/>
    <property type="match status" value="2"/>
</dbReference>
<dbReference type="OrthoDB" id="8671002at2"/>
<dbReference type="InterPro" id="IPR019734">
    <property type="entry name" value="TPR_rpt"/>
</dbReference>
<name>A0A261SIL4_9BORD</name>
<reference evidence="3" key="1">
    <citation type="submission" date="2017-05" db="EMBL/GenBank/DDBJ databases">
        <title>Complete and WGS of Bordetella genogroups.</title>
        <authorList>
            <person name="Spilker T."/>
            <person name="Lipuma J."/>
        </authorList>
    </citation>
    <scope>NUCLEOTIDE SEQUENCE [LARGE SCALE GENOMIC DNA]</scope>
    <source>
        <strain evidence="3">AU16122</strain>
    </source>
</reference>
<organism evidence="2 3">
    <name type="scientific">Bordetella genomosp. 10</name>
    <dbReference type="NCBI Taxonomy" id="1416804"/>
    <lineage>
        <taxon>Bacteria</taxon>
        <taxon>Pseudomonadati</taxon>
        <taxon>Pseudomonadota</taxon>
        <taxon>Betaproteobacteria</taxon>
        <taxon>Burkholderiales</taxon>
        <taxon>Alcaligenaceae</taxon>
        <taxon>Bordetella</taxon>
    </lineage>
</organism>
<protein>
    <submittedName>
        <fullName evidence="2">Uncharacterized protein</fullName>
    </submittedName>
</protein>
<accession>A0A261SIL4</accession>
<keyword evidence="1" id="KW-0802">TPR repeat</keyword>